<evidence type="ECO:0000313" key="3">
    <source>
        <dbReference type="Proteomes" id="UP001162741"/>
    </source>
</evidence>
<dbReference type="RefSeq" id="WP_244838049.1">
    <property type="nucleotide sequence ID" value="NZ_CP107006.1"/>
</dbReference>
<evidence type="ECO:0000256" key="1">
    <source>
        <dbReference type="SAM" id="SignalP"/>
    </source>
</evidence>
<proteinExistence type="predicted"/>
<feature type="signal peptide" evidence="1">
    <location>
        <begin position="1"/>
        <end position="16"/>
    </location>
</feature>
<organism evidence="2 3">
    <name type="scientific">Chitinophaga horti</name>
    <dbReference type="NCBI Taxonomy" id="2920382"/>
    <lineage>
        <taxon>Bacteria</taxon>
        <taxon>Pseudomonadati</taxon>
        <taxon>Bacteroidota</taxon>
        <taxon>Chitinophagia</taxon>
        <taxon>Chitinophagales</taxon>
        <taxon>Chitinophagaceae</taxon>
        <taxon>Chitinophaga</taxon>
    </lineage>
</organism>
<keyword evidence="1" id="KW-0732">Signal</keyword>
<feature type="chain" id="PRO_5045818682" description="WG repeat-containing protein" evidence="1">
    <location>
        <begin position="17"/>
        <end position="308"/>
    </location>
</feature>
<keyword evidence="3" id="KW-1185">Reference proteome</keyword>
<protein>
    <recommendedName>
        <fullName evidence="4">WG repeat-containing protein</fullName>
    </recommendedName>
</protein>
<gene>
    <name evidence="2" type="ORF">MKQ68_07980</name>
</gene>
<sequence length="308" mass="35541">MRYLLFLLLLSSAASAQKSLKDIPLPCAIAHRNHEYSGMAAYRDRIILMPQYPARYIYAIDTAYINDVLDGRTPKDTLYELRFENLYPVLARLKGYQGVEGCVVVRDQLFMTVETEFNDSGYVIKGHIRGKKIWMDTTHIIALPKLKKAQGKPLSEAGHESITYLPEQNKLLVMFEFNHFAEKSTGWLIDTALTTVKTIPVQPFDFRITDMHEKDGRLYGINYNYHGEFEEYEPAEKLMKPNGKYADWDKDCVARIIQLEVQTNGIKVKPIAPFTFNCDNWEGMLQYRQGALLITDQHPVTRLVYLPF</sequence>
<evidence type="ECO:0000313" key="2">
    <source>
        <dbReference type="EMBL" id="UYQ95031.1"/>
    </source>
</evidence>
<dbReference type="Proteomes" id="UP001162741">
    <property type="component" value="Chromosome"/>
</dbReference>
<name>A0ABY6J5S8_9BACT</name>
<evidence type="ECO:0008006" key="4">
    <source>
        <dbReference type="Google" id="ProtNLM"/>
    </source>
</evidence>
<accession>A0ABY6J5S8</accession>
<dbReference type="EMBL" id="CP107006">
    <property type="protein sequence ID" value="UYQ95031.1"/>
    <property type="molecule type" value="Genomic_DNA"/>
</dbReference>
<reference evidence="2" key="1">
    <citation type="submission" date="2022-10" db="EMBL/GenBank/DDBJ databases">
        <title>Chitinophaga sp. nov., isolated from soil.</title>
        <authorList>
            <person name="Jeon C.O."/>
        </authorList>
    </citation>
    <scope>NUCLEOTIDE SEQUENCE</scope>
    <source>
        <strain evidence="2">R8</strain>
    </source>
</reference>